<dbReference type="GO" id="GO:0000177">
    <property type="term" value="C:cytoplasmic exosome (RNase complex)"/>
    <property type="evidence" value="ECO:0007669"/>
    <property type="project" value="TreeGrafter"/>
</dbReference>
<evidence type="ECO:0000313" key="11">
    <source>
        <dbReference type="EMBL" id="PNF14603.1"/>
    </source>
</evidence>
<dbReference type="GO" id="GO:0003723">
    <property type="term" value="F:RNA binding"/>
    <property type="evidence" value="ECO:0007669"/>
    <property type="project" value="UniProtKB-KW"/>
</dbReference>
<dbReference type="GO" id="GO:0016075">
    <property type="term" value="P:rRNA catabolic process"/>
    <property type="evidence" value="ECO:0007669"/>
    <property type="project" value="TreeGrafter"/>
</dbReference>
<keyword evidence="12" id="KW-1185">Reference proteome</keyword>
<dbReference type="InterPro" id="IPR036345">
    <property type="entry name" value="ExoRNase_PH_dom2_sf"/>
</dbReference>
<dbReference type="Gene3D" id="3.30.230.70">
    <property type="entry name" value="GHMP Kinase, N-terminal domain"/>
    <property type="match status" value="1"/>
</dbReference>
<dbReference type="SUPFAM" id="SSF54211">
    <property type="entry name" value="Ribosomal protein S5 domain 2-like"/>
    <property type="match status" value="1"/>
</dbReference>
<dbReference type="STRING" id="105785.A0A2J7PE35"/>
<evidence type="ECO:0000256" key="1">
    <source>
        <dbReference type="ARBA" id="ARBA00004123"/>
    </source>
</evidence>
<evidence type="ECO:0000256" key="3">
    <source>
        <dbReference type="ARBA" id="ARBA00006678"/>
    </source>
</evidence>
<evidence type="ECO:0000256" key="7">
    <source>
        <dbReference type="ARBA" id="ARBA00022884"/>
    </source>
</evidence>
<dbReference type="Proteomes" id="UP000235965">
    <property type="component" value="Unassembled WGS sequence"/>
</dbReference>
<evidence type="ECO:0000313" key="12">
    <source>
        <dbReference type="Proteomes" id="UP000235965"/>
    </source>
</evidence>
<comment type="similarity">
    <text evidence="3">Belongs to the RNase PH family.</text>
</comment>
<feature type="domain" description="Exoribonuclease phosphorolytic" evidence="10">
    <location>
        <begin position="32"/>
        <end position="154"/>
    </location>
</feature>
<evidence type="ECO:0000259" key="10">
    <source>
        <dbReference type="Pfam" id="PF01138"/>
    </source>
</evidence>
<evidence type="ECO:0000256" key="6">
    <source>
        <dbReference type="ARBA" id="ARBA00022835"/>
    </source>
</evidence>
<accession>A0A2J7PE35</accession>
<dbReference type="AlphaFoldDB" id="A0A2J7PE35"/>
<dbReference type="GO" id="GO:0006364">
    <property type="term" value="P:rRNA processing"/>
    <property type="evidence" value="ECO:0007669"/>
    <property type="project" value="UniProtKB-KW"/>
</dbReference>
<evidence type="ECO:0000256" key="4">
    <source>
        <dbReference type="ARBA" id="ARBA00022490"/>
    </source>
</evidence>
<feature type="compositionally biased region" description="Basic and acidic residues" evidence="9">
    <location>
        <begin position="1"/>
        <end position="14"/>
    </location>
</feature>
<keyword evidence="6" id="KW-0271">Exosome</keyword>
<evidence type="ECO:0000256" key="5">
    <source>
        <dbReference type="ARBA" id="ARBA00022552"/>
    </source>
</evidence>
<dbReference type="InterPro" id="IPR027408">
    <property type="entry name" value="PNPase/RNase_PH_dom_sf"/>
</dbReference>
<dbReference type="FunCoup" id="A0A2J7PE35">
    <property type="interactions" value="46"/>
</dbReference>
<evidence type="ECO:0000256" key="9">
    <source>
        <dbReference type="SAM" id="MobiDB-lite"/>
    </source>
</evidence>
<protein>
    <recommendedName>
        <fullName evidence="10">Exoribonuclease phosphorolytic domain-containing protein</fullName>
    </recommendedName>
</protein>
<dbReference type="InParanoid" id="A0A2J7PE35"/>
<dbReference type="CDD" id="cd11371">
    <property type="entry name" value="RNase_PH_MTR3"/>
    <property type="match status" value="1"/>
</dbReference>
<evidence type="ECO:0000256" key="2">
    <source>
        <dbReference type="ARBA" id="ARBA00004496"/>
    </source>
</evidence>
<dbReference type="OrthoDB" id="2504340at2759"/>
<dbReference type="SUPFAM" id="SSF55666">
    <property type="entry name" value="Ribonuclease PH domain 2-like"/>
    <property type="match status" value="1"/>
</dbReference>
<dbReference type="InterPro" id="IPR050080">
    <property type="entry name" value="RNase_PH"/>
</dbReference>
<name>A0A2J7PE35_9NEOP</name>
<keyword evidence="4" id="KW-0963">Cytoplasm</keyword>
<dbReference type="InterPro" id="IPR020568">
    <property type="entry name" value="Ribosomal_Su5_D2-typ_SF"/>
</dbReference>
<dbReference type="EMBL" id="NEVH01026110">
    <property type="protein sequence ID" value="PNF14603.1"/>
    <property type="molecule type" value="Genomic_DNA"/>
</dbReference>
<proteinExistence type="inferred from homology"/>
<evidence type="ECO:0000256" key="8">
    <source>
        <dbReference type="ARBA" id="ARBA00023242"/>
    </source>
</evidence>
<organism evidence="11 12">
    <name type="scientific">Cryptotermes secundus</name>
    <dbReference type="NCBI Taxonomy" id="105785"/>
    <lineage>
        <taxon>Eukaryota</taxon>
        <taxon>Metazoa</taxon>
        <taxon>Ecdysozoa</taxon>
        <taxon>Arthropoda</taxon>
        <taxon>Hexapoda</taxon>
        <taxon>Insecta</taxon>
        <taxon>Pterygota</taxon>
        <taxon>Neoptera</taxon>
        <taxon>Polyneoptera</taxon>
        <taxon>Dictyoptera</taxon>
        <taxon>Blattodea</taxon>
        <taxon>Blattoidea</taxon>
        <taxon>Termitoidae</taxon>
        <taxon>Kalotermitidae</taxon>
        <taxon>Cryptotermitinae</taxon>
        <taxon>Cryptotermes</taxon>
    </lineage>
</organism>
<dbReference type="GO" id="GO:0000176">
    <property type="term" value="C:nuclear exosome (RNase complex)"/>
    <property type="evidence" value="ECO:0007669"/>
    <property type="project" value="TreeGrafter"/>
</dbReference>
<dbReference type="GO" id="GO:0034475">
    <property type="term" value="P:U4 snRNA 3'-end processing"/>
    <property type="evidence" value="ECO:0007669"/>
    <property type="project" value="TreeGrafter"/>
</dbReference>
<feature type="region of interest" description="Disordered" evidence="9">
    <location>
        <begin position="1"/>
        <end position="24"/>
    </location>
</feature>
<gene>
    <name evidence="11" type="ORF">B7P43_G13110</name>
</gene>
<dbReference type="GO" id="GO:0071028">
    <property type="term" value="P:nuclear mRNA surveillance"/>
    <property type="evidence" value="ECO:0007669"/>
    <property type="project" value="TreeGrafter"/>
</dbReference>
<dbReference type="GO" id="GO:0071051">
    <property type="term" value="P:poly(A)-dependent snoRNA 3'-end processing"/>
    <property type="evidence" value="ECO:0007669"/>
    <property type="project" value="TreeGrafter"/>
</dbReference>
<dbReference type="Pfam" id="PF01138">
    <property type="entry name" value="RNase_PH"/>
    <property type="match status" value="1"/>
</dbReference>
<keyword evidence="5" id="KW-0698">rRNA processing</keyword>
<dbReference type="InterPro" id="IPR001247">
    <property type="entry name" value="ExoRNase_PH_dom1"/>
</dbReference>
<comment type="subcellular location">
    <subcellularLocation>
        <location evidence="2">Cytoplasm</location>
    </subcellularLocation>
    <subcellularLocation>
        <location evidence="1">Nucleus</location>
    </subcellularLocation>
</comment>
<comment type="caution">
    <text evidence="11">The sequence shown here is derived from an EMBL/GenBank/DDBJ whole genome shotgun (WGS) entry which is preliminary data.</text>
</comment>
<keyword evidence="7" id="KW-0694">RNA-binding</keyword>
<reference evidence="11 12" key="1">
    <citation type="submission" date="2017-12" db="EMBL/GenBank/DDBJ databases">
        <title>Hemimetabolous genomes reveal molecular basis of termite eusociality.</title>
        <authorList>
            <person name="Harrison M.C."/>
            <person name="Jongepier E."/>
            <person name="Robertson H.M."/>
            <person name="Arning N."/>
            <person name="Bitard-Feildel T."/>
            <person name="Chao H."/>
            <person name="Childers C.P."/>
            <person name="Dinh H."/>
            <person name="Doddapaneni H."/>
            <person name="Dugan S."/>
            <person name="Gowin J."/>
            <person name="Greiner C."/>
            <person name="Han Y."/>
            <person name="Hu H."/>
            <person name="Hughes D.S.T."/>
            <person name="Huylmans A.-K."/>
            <person name="Kemena C."/>
            <person name="Kremer L.P.M."/>
            <person name="Lee S.L."/>
            <person name="Lopez-Ezquerra A."/>
            <person name="Mallet L."/>
            <person name="Monroy-Kuhn J.M."/>
            <person name="Moser A."/>
            <person name="Murali S.C."/>
            <person name="Muzny D.M."/>
            <person name="Otani S."/>
            <person name="Piulachs M.-D."/>
            <person name="Poelchau M."/>
            <person name="Qu J."/>
            <person name="Schaub F."/>
            <person name="Wada-Katsumata A."/>
            <person name="Worley K.C."/>
            <person name="Xie Q."/>
            <person name="Ylla G."/>
            <person name="Poulsen M."/>
            <person name="Gibbs R.A."/>
            <person name="Schal C."/>
            <person name="Richards S."/>
            <person name="Belles X."/>
            <person name="Korb J."/>
            <person name="Bornberg-Bauer E."/>
        </authorList>
    </citation>
    <scope>NUCLEOTIDE SEQUENCE [LARGE SCALE GENOMIC DNA]</scope>
    <source>
        <tissue evidence="11">Whole body</tissue>
    </source>
</reference>
<dbReference type="GO" id="GO:0005730">
    <property type="term" value="C:nucleolus"/>
    <property type="evidence" value="ECO:0007669"/>
    <property type="project" value="TreeGrafter"/>
</dbReference>
<dbReference type="PANTHER" id="PTHR11953:SF2">
    <property type="entry name" value="EXOSOME COMPLEX COMPONENT MTR3"/>
    <property type="match status" value="1"/>
</dbReference>
<dbReference type="PANTHER" id="PTHR11953">
    <property type="entry name" value="EXOSOME COMPLEX COMPONENT"/>
    <property type="match status" value="1"/>
</dbReference>
<keyword evidence="8" id="KW-0539">Nucleus</keyword>
<sequence length="271" mass="29769">MDRTATLTKKETSGHESQLGLDTKADRLTDHVKTGVVSQAKGSAYIEQSNTKVVCSVFDPREIPRKSGYSVNGELYCEFKFAPFSCIQWRSHQPDAFEKECSLILRRSLEPAVCRHEFPNFQVDVYALVLENDGSALAAAITCAALALADASVPMYDLVVAATLGVHGDKKFMDPTVEEESLCNILPPDGRSRNHGIITAAFSPAHQQMSEFAQSGAMDIDCATSSIQLLREACESIYLLSQQCLLKGVTKMLKKKQKEIKLDLSSDRIAC</sequence>